<keyword evidence="5" id="KW-1185">Reference proteome</keyword>
<accession>A0A7J5BNZ7</accession>
<organism evidence="4 5">
    <name type="scientific">Pseudoclavibacter chungangensis</name>
    <dbReference type="NCBI Taxonomy" id="587635"/>
    <lineage>
        <taxon>Bacteria</taxon>
        <taxon>Bacillati</taxon>
        <taxon>Actinomycetota</taxon>
        <taxon>Actinomycetes</taxon>
        <taxon>Micrococcales</taxon>
        <taxon>Microbacteriaceae</taxon>
        <taxon>Pseudoclavibacter</taxon>
    </lineage>
</organism>
<sequence>MSISTRGTTVLITGASSGLGVEFANEFARRGADLVIVARRRERLEELAERLRREHGTTVHVVPLDLAAPDAAATLRARTDELGVRIEHVVNNAGFGMQGEFADADPERIDEMVRLNIGALVAVTRAYLPDLVAAGTGTVVNIASTASYQPCPTMAVYGATKAFVLSFSEAIASEVHEHGVTVLAVSPGPTRTEFFEVATGRSESPGFMQTASQVVATAFRALDRARPPYSVISGLGNAVGALGARFLPRRAVIAVSARVLGRLPGAH</sequence>
<gene>
    <name evidence="4" type="ORF">F8O01_13915</name>
</gene>
<dbReference type="SUPFAM" id="SSF51735">
    <property type="entry name" value="NAD(P)-binding Rossmann-fold domains"/>
    <property type="match status" value="1"/>
</dbReference>
<dbReference type="PRINTS" id="PR00080">
    <property type="entry name" value="SDRFAMILY"/>
</dbReference>
<dbReference type="OrthoDB" id="9797538at2"/>
<evidence type="ECO:0000313" key="5">
    <source>
        <dbReference type="Proteomes" id="UP000467240"/>
    </source>
</evidence>
<evidence type="ECO:0000256" key="1">
    <source>
        <dbReference type="ARBA" id="ARBA00006484"/>
    </source>
</evidence>
<dbReference type="PRINTS" id="PR00081">
    <property type="entry name" value="GDHRDH"/>
</dbReference>
<dbReference type="Gene3D" id="3.40.50.720">
    <property type="entry name" value="NAD(P)-binding Rossmann-like Domain"/>
    <property type="match status" value="1"/>
</dbReference>
<evidence type="ECO:0000313" key="4">
    <source>
        <dbReference type="EMBL" id="KAB1654322.1"/>
    </source>
</evidence>
<dbReference type="Pfam" id="PF00106">
    <property type="entry name" value="adh_short"/>
    <property type="match status" value="1"/>
</dbReference>
<keyword evidence="2" id="KW-0560">Oxidoreductase</keyword>
<dbReference type="AlphaFoldDB" id="A0A7J5BNZ7"/>
<reference evidence="4 5" key="1">
    <citation type="submission" date="2019-09" db="EMBL/GenBank/DDBJ databases">
        <title>Phylogeny of genus Pseudoclavibacter and closely related genus.</title>
        <authorList>
            <person name="Li Y."/>
        </authorList>
    </citation>
    <scope>NUCLEOTIDE SEQUENCE [LARGE SCALE GENOMIC DNA]</scope>
    <source>
        <strain evidence="4 5">DSM 23821</strain>
    </source>
</reference>
<dbReference type="InterPro" id="IPR036291">
    <property type="entry name" value="NAD(P)-bd_dom_sf"/>
</dbReference>
<dbReference type="CDD" id="cd05233">
    <property type="entry name" value="SDR_c"/>
    <property type="match status" value="1"/>
</dbReference>
<dbReference type="GO" id="GO:0016020">
    <property type="term" value="C:membrane"/>
    <property type="evidence" value="ECO:0007669"/>
    <property type="project" value="TreeGrafter"/>
</dbReference>
<dbReference type="PANTHER" id="PTHR44196:SF2">
    <property type="entry name" value="SHORT-CHAIN DEHYDROGENASE-RELATED"/>
    <property type="match status" value="1"/>
</dbReference>
<protein>
    <submittedName>
        <fullName evidence="4">SDR family oxidoreductase</fullName>
    </submittedName>
</protein>
<dbReference type="RefSeq" id="WP_158041559.1">
    <property type="nucleotide sequence ID" value="NZ_JACCFV010000001.1"/>
</dbReference>
<dbReference type="PIRSF" id="PIRSF000126">
    <property type="entry name" value="11-beta-HSD1"/>
    <property type="match status" value="1"/>
</dbReference>
<name>A0A7J5BNZ7_9MICO</name>
<dbReference type="GO" id="GO:0016491">
    <property type="term" value="F:oxidoreductase activity"/>
    <property type="evidence" value="ECO:0007669"/>
    <property type="project" value="UniProtKB-KW"/>
</dbReference>
<dbReference type="Proteomes" id="UP000467240">
    <property type="component" value="Unassembled WGS sequence"/>
</dbReference>
<dbReference type="PANTHER" id="PTHR44196">
    <property type="entry name" value="DEHYDROGENASE/REDUCTASE SDR FAMILY MEMBER 7B"/>
    <property type="match status" value="1"/>
</dbReference>
<comment type="similarity">
    <text evidence="1 3">Belongs to the short-chain dehydrogenases/reductases (SDR) family.</text>
</comment>
<proteinExistence type="inferred from homology"/>
<dbReference type="EMBL" id="WBJZ01000019">
    <property type="protein sequence ID" value="KAB1654322.1"/>
    <property type="molecule type" value="Genomic_DNA"/>
</dbReference>
<dbReference type="InterPro" id="IPR002347">
    <property type="entry name" value="SDR_fam"/>
</dbReference>
<dbReference type="InterPro" id="IPR020904">
    <property type="entry name" value="Sc_DH/Rdtase_CS"/>
</dbReference>
<evidence type="ECO:0000256" key="3">
    <source>
        <dbReference type="RuleBase" id="RU000363"/>
    </source>
</evidence>
<dbReference type="PROSITE" id="PS00061">
    <property type="entry name" value="ADH_SHORT"/>
    <property type="match status" value="1"/>
</dbReference>
<evidence type="ECO:0000256" key="2">
    <source>
        <dbReference type="ARBA" id="ARBA00023002"/>
    </source>
</evidence>
<comment type="caution">
    <text evidence="4">The sequence shown here is derived from an EMBL/GenBank/DDBJ whole genome shotgun (WGS) entry which is preliminary data.</text>
</comment>